<evidence type="ECO:0000256" key="11">
    <source>
        <dbReference type="ARBA" id="ARBA00023136"/>
    </source>
</evidence>
<evidence type="ECO:0000256" key="10">
    <source>
        <dbReference type="ARBA" id="ARBA00022989"/>
    </source>
</evidence>
<keyword evidence="6 17" id="KW-0812">Transmembrane</keyword>
<dbReference type="GO" id="GO:0008360">
    <property type="term" value="P:regulation of cell shape"/>
    <property type="evidence" value="ECO:0007669"/>
    <property type="project" value="UniProtKB-KW"/>
</dbReference>
<evidence type="ECO:0000256" key="3">
    <source>
        <dbReference type="ARBA" id="ARBA00012374"/>
    </source>
</evidence>
<reference evidence="18 19" key="1">
    <citation type="submission" date="2016-11" db="EMBL/GenBank/DDBJ databases">
        <authorList>
            <person name="Jaros S."/>
            <person name="Januszkiewicz K."/>
            <person name="Wedrychowicz H."/>
        </authorList>
    </citation>
    <scope>NUCLEOTIDE SEQUENCE [LARGE SCALE GENOMIC DNA]</scope>
    <source>
        <strain evidence="18 19">DSM 21864</strain>
    </source>
</reference>
<evidence type="ECO:0000256" key="5">
    <source>
        <dbReference type="ARBA" id="ARBA00022475"/>
    </source>
</evidence>
<evidence type="ECO:0000256" key="1">
    <source>
        <dbReference type="ARBA" id="ARBA00004651"/>
    </source>
</evidence>
<evidence type="ECO:0000256" key="15">
    <source>
        <dbReference type="ARBA" id="ARBA00032932"/>
    </source>
</evidence>
<keyword evidence="19" id="KW-1185">Reference proteome</keyword>
<dbReference type="AlphaFoldDB" id="A0A1M6KW31"/>
<evidence type="ECO:0000256" key="6">
    <source>
        <dbReference type="ARBA" id="ARBA00022692"/>
    </source>
</evidence>
<feature type="transmembrane region" description="Helical" evidence="17">
    <location>
        <begin position="216"/>
        <end position="235"/>
    </location>
</feature>
<keyword evidence="13 17" id="KW-0961">Cell wall biogenesis/degradation</keyword>
<dbReference type="NCBIfam" id="NF001389">
    <property type="entry name" value="PRK00281.1-2"/>
    <property type="match status" value="1"/>
</dbReference>
<keyword evidence="11 17" id="KW-0472">Membrane</keyword>
<gene>
    <name evidence="17" type="primary">uppP</name>
    <name evidence="18" type="ORF">SAMN05444401_3516</name>
</gene>
<evidence type="ECO:0000256" key="13">
    <source>
        <dbReference type="ARBA" id="ARBA00023316"/>
    </source>
</evidence>
<dbReference type="STRING" id="1121298.SAMN05444401_3516"/>
<proteinExistence type="inferred from homology"/>
<dbReference type="GO" id="GO:0005886">
    <property type="term" value="C:plasma membrane"/>
    <property type="evidence" value="ECO:0007669"/>
    <property type="project" value="UniProtKB-SubCell"/>
</dbReference>
<dbReference type="Pfam" id="PF02673">
    <property type="entry name" value="BacA"/>
    <property type="match status" value="1"/>
</dbReference>
<comment type="similarity">
    <text evidence="2 17">Belongs to the UppP family.</text>
</comment>
<feature type="transmembrane region" description="Helical" evidence="17">
    <location>
        <begin position="178"/>
        <end position="196"/>
    </location>
</feature>
<evidence type="ECO:0000256" key="2">
    <source>
        <dbReference type="ARBA" id="ARBA00010621"/>
    </source>
</evidence>
<dbReference type="NCBIfam" id="NF001390">
    <property type="entry name" value="PRK00281.1-4"/>
    <property type="match status" value="1"/>
</dbReference>
<evidence type="ECO:0000256" key="9">
    <source>
        <dbReference type="ARBA" id="ARBA00022984"/>
    </source>
</evidence>
<evidence type="ECO:0000256" key="17">
    <source>
        <dbReference type="HAMAP-Rule" id="MF_01006"/>
    </source>
</evidence>
<evidence type="ECO:0000313" key="18">
    <source>
        <dbReference type="EMBL" id="SHJ63191.1"/>
    </source>
</evidence>
<sequence length="301" mass="33948">MDKFLGEFYNKIVQWQRKVGSRMDFVFIFKAIIISIVEGITEFLPISSSGHMILVGDLINFNDGKFTIMFEIVIQLGAILAIVVLYWHRFKDSLISFFKLEPYGLKFWTTILVAFLPAAVIGFLLDDFIENHLFNSKTVTIGFIVGGILLIIIENNFRRKSRRKKVTTSIDKVNYKQAIKIGLFQCIAMWPGMSRSASTIMGGWIAGLNNTAAAEFSFFLAIPTMVGASALKLIKYDAYSNISKTQVTALIIGFIVAFLVALIVVDAFMNFLKKHPMRVFALYRIFMGIILGILAFTKVIM</sequence>
<keyword evidence="10 17" id="KW-1133">Transmembrane helix</keyword>
<dbReference type="NCBIfam" id="TIGR00753">
    <property type="entry name" value="undec_PP_bacA"/>
    <property type="match status" value="1"/>
</dbReference>
<dbReference type="Proteomes" id="UP000184080">
    <property type="component" value="Unassembled WGS sequence"/>
</dbReference>
<keyword evidence="12 17" id="KW-0046">Antibiotic resistance</keyword>
<accession>A0A1M6KW31</accession>
<keyword evidence="7 17" id="KW-0378">Hydrolase</keyword>
<feature type="transmembrane region" description="Helical" evidence="17">
    <location>
        <begin position="66"/>
        <end position="87"/>
    </location>
</feature>
<evidence type="ECO:0000256" key="8">
    <source>
        <dbReference type="ARBA" id="ARBA00022960"/>
    </source>
</evidence>
<evidence type="ECO:0000256" key="14">
    <source>
        <dbReference type="ARBA" id="ARBA00032707"/>
    </source>
</evidence>
<comment type="subcellular location">
    <subcellularLocation>
        <location evidence="1 17">Cell membrane</location>
        <topology evidence="1 17">Multi-pass membrane protein</topology>
    </subcellularLocation>
</comment>
<dbReference type="EC" id="3.6.1.27" evidence="3 17"/>
<keyword evidence="5 17" id="KW-1003">Cell membrane</keyword>
<comment type="catalytic activity">
    <reaction evidence="16 17">
        <text>di-trans,octa-cis-undecaprenyl diphosphate + H2O = di-trans,octa-cis-undecaprenyl phosphate + phosphate + H(+)</text>
        <dbReference type="Rhea" id="RHEA:28094"/>
        <dbReference type="ChEBI" id="CHEBI:15377"/>
        <dbReference type="ChEBI" id="CHEBI:15378"/>
        <dbReference type="ChEBI" id="CHEBI:43474"/>
        <dbReference type="ChEBI" id="CHEBI:58405"/>
        <dbReference type="ChEBI" id="CHEBI:60392"/>
        <dbReference type="EC" id="3.6.1.27"/>
    </reaction>
</comment>
<organism evidence="18 19">
    <name type="scientific">Clostridium amylolyticum</name>
    <dbReference type="NCBI Taxonomy" id="1121298"/>
    <lineage>
        <taxon>Bacteria</taxon>
        <taxon>Bacillati</taxon>
        <taxon>Bacillota</taxon>
        <taxon>Clostridia</taxon>
        <taxon>Eubacteriales</taxon>
        <taxon>Clostridiaceae</taxon>
        <taxon>Clostridium</taxon>
    </lineage>
</organism>
<evidence type="ECO:0000256" key="7">
    <source>
        <dbReference type="ARBA" id="ARBA00022801"/>
    </source>
</evidence>
<dbReference type="HAMAP" id="MF_01006">
    <property type="entry name" value="Undec_diphosphatase"/>
    <property type="match status" value="1"/>
</dbReference>
<comment type="function">
    <text evidence="17">Catalyzes the dephosphorylation of undecaprenyl diphosphate (UPP). Confers resistance to bacitracin.</text>
</comment>
<dbReference type="GO" id="GO:0071555">
    <property type="term" value="P:cell wall organization"/>
    <property type="evidence" value="ECO:0007669"/>
    <property type="project" value="UniProtKB-KW"/>
</dbReference>
<dbReference type="InterPro" id="IPR003824">
    <property type="entry name" value="UppP"/>
</dbReference>
<protein>
    <recommendedName>
        <fullName evidence="4 17">Undecaprenyl-diphosphatase</fullName>
        <ecNumber evidence="3 17">3.6.1.27</ecNumber>
    </recommendedName>
    <alternativeName>
        <fullName evidence="15 17">Bacitracin resistance protein</fullName>
    </alternativeName>
    <alternativeName>
        <fullName evidence="14 17">Undecaprenyl pyrophosphate phosphatase</fullName>
    </alternativeName>
</protein>
<feature type="transmembrane region" description="Helical" evidence="17">
    <location>
        <begin position="25"/>
        <end position="46"/>
    </location>
</feature>
<evidence type="ECO:0000256" key="16">
    <source>
        <dbReference type="ARBA" id="ARBA00047594"/>
    </source>
</evidence>
<evidence type="ECO:0000256" key="12">
    <source>
        <dbReference type="ARBA" id="ARBA00023251"/>
    </source>
</evidence>
<evidence type="ECO:0000313" key="19">
    <source>
        <dbReference type="Proteomes" id="UP000184080"/>
    </source>
</evidence>
<keyword evidence="9 17" id="KW-0573">Peptidoglycan synthesis</keyword>
<dbReference type="GO" id="GO:0009252">
    <property type="term" value="P:peptidoglycan biosynthetic process"/>
    <property type="evidence" value="ECO:0007669"/>
    <property type="project" value="UniProtKB-KW"/>
</dbReference>
<feature type="transmembrane region" description="Helical" evidence="17">
    <location>
        <begin position="107"/>
        <end position="125"/>
    </location>
</feature>
<dbReference type="PANTHER" id="PTHR30622">
    <property type="entry name" value="UNDECAPRENYL-DIPHOSPHATASE"/>
    <property type="match status" value="1"/>
</dbReference>
<dbReference type="EMBL" id="FQZO01000006">
    <property type="protein sequence ID" value="SHJ63191.1"/>
    <property type="molecule type" value="Genomic_DNA"/>
</dbReference>
<comment type="miscellaneous">
    <text evidence="17">Bacitracin is thought to be involved in the inhibition of peptidoglycan synthesis by sequestering undecaprenyl diphosphate, thereby reducing the pool of lipid carrier available.</text>
</comment>
<dbReference type="GO" id="GO:0046677">
    <property type="term" value="P:response to antibiotic"/>
    <property type="evidence" value="ECO:0007669"/>
    <property type="project" value="UniProtKB-UniRule"/>
</dbReference>
<feature type="transmembrane region" description="Helical" evidence="17">
    <location>
        <begin position="281"/>
        <end position="300"/>
    </location>
</feature>
<dbReference type="GO" id="GO:0050380">
    <property type="term" value="F:undecaprenyl-diphosphatase activity"/>
    <property type="evidence" value="ECO:0007669"/>
    <property type="project" value="UniProtKB-UniRule"/>
</dbReference>
<feature type="transmembrane region" description="Helical" evidence="17">
    <location>
        <begin position="137"/>
        <end position="157"/>
    </location>
</feature>
<evidence type="ECO:0000256" key="4">
    <source>
        <dbReference type="ARBA" id="ARBA00021581"/>
    </source>
</evidence>
<keyword evidence="8 17" id="KW-0133">Cell shape</keyword>
<dbReference type="PANTHER" id="PTHR30622:SF3">
    <property type="entry name" value="UNDECAPRENYL-DIPHOSPHATASE"/>
    <property type="match status" value="1"/>
</dbReference>
<feature type="transmembrane region" description="Helical" evidence="17">
    <location>
        <begin position="247"/>
        <end position="269"/>
    </location>
</feature>
<name>A0A1M6KW31_9CLOT</name>